<keyword evidence="4" id="KW-1185">Reference proteome</keyword>
<feature type="compositionally biased region" description="Basic and acidic residues" evidence="1">
    <location>
        <begin position="81"/>
        <end position="98"/>
    </location>
</feature>
<evidence type="ECO:0000313" key="3">
    <source>
        <dbReference type="EMBL" id="KAI1703323.1"/>
    </source>
</evidence>
<feature type="signal peptide" evidence="2">
    <location>
        <begin position="1"/>
        <end position="32"/>
    </location>
</feature>
<reference evidence="3" key="1">
    <citation type="submission" date="2022-01" db="EMBL/GenBank/DDBJ databases">
        <title>Genome Sequence Resource for Two Populations of Ditylenchus destructor, the Migratory Endoparasitic Phytonematode.</title>
        <authorList>
            <person name="Zhang H."/>
            <person name="Lin R."/>
            <person name="Xie B."/>
        </authorList>
    </citation>
    <scope>NUCLEOTIDE SEQUENCE</scope>
    <source>
        <strain evidence="3">BazhouSP</strain>
    </source>
</reference>
<feature type="chain" id="PRO_5042262106" evidence="2">
    <location>
        <begin position="33"/>
        <end position="147"/>
    </location>
</feature>
<organism evidence="3 4">
    <name type="scientific">Ditylenchus destructor</name>
    <dbReference type="NCBI Taxonomy" id="166010"/>
    <lineage>
        <taxon>Eukaryota</taxon>
        <taxon>Metazoa</taxon>
        <taxon>Ecdysozoa</taxon>
        <taxon>Nematoda</taxon>
        <taxon>Chromadorea</taxon>
        <taxon>Rhabditida</taxon>
        <taxon>Tylenchina</taxon>
        <taxon>Tylenchomorpha</taxon>
        <taxon>Sphaerularioidea</taxon>
        <taxon>Anguinidae</taxon>
        <taxon>Anguininae</taxon>
        <taxon>Ditylenchus</taxon>
    </lineage>
</organism>
<comment type="caution">
    <text evidence="3">The sequence shown here is derived from an EMBL/GenBank/DDBJ whole genome shotgun (WGS) entry which is preliminary data.</text>
</comment>
<gene>
    <name evidence="3" type="ORF">DdX_14958</name>
</gene>
<proteinExistence type="predicted"/>
<evidence type="ECO:0000256" key="2">
    <source>
        <dbReference type="SAM" id="SignalP"/>
    </source>
</evidence>
<feature type="compositionally biased region" description="Acidic residues" evidence="1">
    <location>
        <begin position="59"/>
        <end position="80"/>
    </location>
</feature>
<accession>A0AAD4MQ87</accession>
<feature type="region of interest" description="Disordered" evidence="1">
    <location>
        <begin position="49"/>
        <end position="106"/>
    </location>
</feature>
<dbReference type="AlphaFoldDB" id="A0AAD4MQ87"/>
<sequence length="147" mass="16257">MIQPMVKNISLLLPFLLIISLLCYDCLGLALAKTESVAYKKNMHALPKIPEENSQLDAGDLEGDADNSDDNSDDDLLAEDNSEKSSSEQKRHKFGSERRQKRAVTGKQVGTHLGAGVAGALIGSIITGIINNNYQQQWGYPYMMRFR</sequence>
<name>A0AAD4MQ87_9BILA</name>
<evidence type="ECO:0000313" key="4">
    <source>
        <dbReference type="Proteomes" id="UP001201812"/>
    </source>
</evidence>
<keyword evidence="2" id="KW-0732">Signal</keyword>
<dbReference type="Proteomes" id="UP001201812">
    <property type="component" value="Unassembled WGS sequence"/>
</dbReference>
<dbReference type="EMBL" id="JAKKPZ010000084">
    <property type="protein sequence ID" value="KAI1703323.1"/>
    <property type="molecule type" value="Genomic_DNA"/>
</dbReference>
<protein>
    <submittedName>
        <fullName evidence="3">Uncharacterized protein</fullName>
    </submittedName>
</protein>
<evidence type="ECO:0000256" key="1">
    <source>
        <dbReference type="SAM" id="MobiDB-lite"/>
    </source>
</evidence>